<dbReference type="Proteomes" id="UP000326268">
    <property type="component" value="Unassembled WGS sequence"/>
</dbReference>
<gene>
    <name evidence="1" type="ORF">BDV27DRAFT_157498</name>
</gene>
<sequence>MAYTVDLGSDTFYSTKLDLDLTLHTSVEILGPAGATGLRSAENLNNALYSGTIWVDQLPELRLNIHVSTESDFSRSLSVFTSQMGDALCNSQCWLELGLGILFKSCDHWTEKTITTFCLSFGLRRRPTGSVTAETSKRPALVKSLANAVPPLYTPAFHISALDISMIYSRRYQPLQYISPSIAPGNSGVMPRLESPYRVDEVVGYSQGSSAPASILLANDTCQVSEFVSLFNIGFSTLVRDNPPRIYKYPMPKKSKLRSLSRIAPSVFSLRYREAMNERSQLIPLIAKSMCSILKSTRNKSLQDKAAALEVSQRHRLEGLSTVPDVMDLKTIIMTSLWCIAQKRLYKPEASQKLSPFWPTPRPCNVSPLQGDNATKEYIEENIQFHDDWDIDETETSDFYLGTNGDIESYRPDEISSLLSHGENTSVYSDIVESQNSQFDCLEYSHTTPNSSWETDRGRQCVSAGTSLYVDPPSDEMLAWDQFDGYVSSCISSVIEVEGPYGIESDDMLCNQL</sequence>
<evidence type="ECO:0000313" key="2">
    <source>
        <dbReference type="Proteomes" id="UP000326268"/>
    </source>
</evidence>
<name>A0A5N7A5G4_9EURO</name>
<organism evidence="1 2">
    <name type="scientific">Aspergillus caelatus</name>
    <dbReference type="NCBI Taxonomy" id="61420"/>
    <lineage>
        <taxon>Eukaryota</taxon>
        <taxon>Fungi</taxon>
        <taxon>Dikarya</taxon>
        <taxon>Ascomycota</taxon>
        <taxon>Pezizomycotina</taxon>
        <taxon>Eurotiomycetes</taxon>
        <taxon>Eurotiomycetidae</taxon>
        <taxon>Eurotiales</taxon>
        <taxon>Aspergillaceae</taxon>
        <taxon>Aspergillus</taxon>
        <taxon>Aspergillus subgen. Circumdati</taxon>
    </lineage>
</organism>
<dbReference type="OrthoDB" id="4187154at2759"/>
<keyword evidence="2" id="KW-1185">Reference proteome</keyword>
<evidence type="ECO:0000313" key="1">
    <source>
        <dbReference type="EMBL" id="KAE8364833.1"/>
    </source>
</evidence>
<dbReference type="GeneID" id="43656960"/>
<proteinExistence type="predicted"/>
<dbReference type="EMBL" id="ML737643">
    <property type="protein sequence ID" value="KAE8364833.1"/>
    <property type="molecule type" value="Genomic_DNA"/>
</dbReference>
<accession>A0A5N7A5G4</accession>
<reference evidence="1 2" key="1">
    <citation type="submission" date="2019-04" db="EMBL/GenBank/DDBJ databases">
        <title>Friends and foes A comparative genomics studyof 23 Aspergillus species from section Flavi.</title>
        <authorList>
            <consortium name="DOE Joint Genome Institute"/>
            <person name="Kjaerbolling I."/>
            <person name="Vesth T."/>
            <person name="Frisvad J.C."/>
            <person name="Nybo J.L."/>
            <person name="Theobald S."/>
            <person name="Kildgaard S."/>
            <person name="Isbrandt T."/>
            <person name="Kuo A."/>
            <person name="Sato A."/>
            <person name="Lyhne E.K."/>
            <person name="Kogle M.E."/>
            <person name="Wiebenga A."/>
            <person name="Kun R.S."/>
            <person name="Lubbers R.J."/>
            <person name="Makela M.R."/>
            <person name="Barry K."/>
            <person name="Chovatia M."/>
            <person name="Clum A."/>
            <person name="Daum C."/>
            <person name="Haridas S."/>
            <person name="He G."/>
            <person name="LaButti K."/>
            <person name="Lipzen A."/>
            <person name="Mondo S."/>
            <person name="Riley R."/>
            <person name="Salamov A."/>
            <person name="Simmons B.A."/>
            <person name="Magnuson J.K."/>
            <person name="Henrissat B."/>
            <person name="Mortensen U.H."/>
            <person name="Larsen T.O."/>
            <person name="Devries R.P."/>
            <person name="Grigoriev I.V."/>
            <person name="Machida M."/>
            <person name="Baker S.E."/>
            <person name="Andersen M.R."/>
        </authorList>
    </citation>
    <scope>NUCLEOTIDE SEQUENCE [LARGE SCALE GENOMIC DNA]</scope>
    <source>
        <strain evidence="1 2">CBS 763.97</strain>
    </source>
</reference>
<dbReference type="AlphaFoldDB" id="A0A5N7A5G4"/>
<dbReference type="RefSeq" id="XP_031927914.1">
    <property type="nucleotide sequence ID" value="XM_032072514.1"/>
</dbReference>
<protein>
    <submittedName>
        <fullName evidence="1">Uncharacterized protein</fullName>
    </submittedName>
</protein>